<evidence type="ECO:0000256" key="3">
    <source>
        <dbReference type="PIRNR" id="PIRNR000185"/>
    </source>
</evidence>
<dbReference type="PRINTS" id="PR00082">
    <property type="entry name" value="GLFDHDRGNASE"/>
</dbReference>
<dbReference type="InterPro" id="IPR033922">
    <property type="entry name" value="NAD_bind_Glu_DH"/>
</dbReference>
<dbReference type="GO" id="GO:0006538">
    <property type="term" value="P:L-glutamate catabolic process"/>
    <property type="evidence" value="ECO:0007669"/>
    <property type="project" value="TreeGrafter"/>
</dbReference>
<dbReference type="PIRSF" id="PIRSF000185">
    <property type="entry name" value="Glu_DH"/>
    <property type="match status" value="1"/>
</dbReference>
<protein>
    <recommendedName>
        <fullName evidence="3">Glutamate dehydrogenase</fullName>
    </recommendedName>
</protein>
<feature type="domain" description="Glutamate/phenylalanine/leucine/valine/L-tryptophan dehydrogenase C-terminal" evidence="8">
    <location>
        <begin position="176"/>
        <end position="408"/>
    </location>
</feature>
<evidence type="ECO:0000256" key="1">
    <source>
        <dbReference type="ARBA" id="ARBA00006382"/>
    </source>
</evidence>
<dbReference type="EMBL" id="PEZH01000050">
    <property type="protein sequence ID" value="PIS14961.1"/>
    <property type="molecule type" value="Genomic_DNA"/>
</dbReference>
<dbReference type="Pfam" id="PF02812">
    <property type="entry name" value="ELFV_dehydrog_N"/>
    <property type="match status" value="1"/>
</dbReference>
<dbReference type="InterPro" id="IPR014362">
    <property type="entry name" value="Glu_DH"/>
</dbReference>
<feature type="site" description="Important for catalysis" evidence="6">
    <location>
        <position position="139"/>
    </location>
</feature>
<keyword evidence="5" id="KW-0547">Nucleotide-binding</keyword>
<evidence type="ECO:0000259" key="8">
    <source>
        <dbReference type="SMART" id="SM00839"/>
    </source>
</evidence>
<accession>A0A2H0WQQ6</accession>
<dbReference type="PANTHER" id="PTHR11606:SF13">
    <property type="entry name" value="GLUTAMATE DEHYDROGENASE 1, MITOCHONDRIAL"/>
    <property type="match status" value="1"/>
</dbReference>
<dbReference type="AlphaFoldDB" id="A0A2H0WQQ6"/>
<gene>
    <name evidence="9" type="ORF">COT63_02505</name>
</gene>
<evidence type="ECO:0000256" key="5">
    <source>
        <dbReference type="PIRSR" id="PIRSR000185-2"/>
    </source>
</evidence>
<sequence length="412" mass="46147">MKEKIFTDIVKRLNEIKKIANLSDKEIELLSKPKKVSYTTLQIDNQKLPAWRILFNDALGPGKGGIRFHPGVCKDEVLSLAFWMMIKDALAEIPYGGAKGGVKFDPQKASLKKLEKVSRKFIDAFYVVLGENKDIPAPDVYTNSQVMAWMLDEYEKKVGHHEPAIITGKPVELQGCVLRDDATARGGFIIIKEMIKNLKLNKKNLKIAIQGFGNAGSNLTQMLWQDGFKIVATSDSQGGIYYQKGLNIPKLSKVKNQSGSVINFTTGQVISNQKLLELPVNILILAALENQITKENANNIRAKYIVEIANGPISYQADKVLFAKNINIIPDVLANAGGVIVSYFEWAQNKTGNVLDKKYLEKLLQQKMIASWRKVITIHKEYKNRIDLRTAAYLIAIKRILAAEKLRGHLNN</sequence>
<name>A0A2H0WQQ6_9BACT</name>
<dbReference type="Gene3D" id="3.40.50.10860">
    <property type="entry name" value="Leucine Dehydrogenase, chain A, domain 1"/>
    <property type="match status" value="1"/>
</dbReference>
<dbReference type="GO" id="GO:0000166">
    <property type="term" value="F:nucleotide binding"/>
    <property type="evidence" value="ECO:0007669"/>
    <property type="project" value="UniProtKB-KW"/>
</dbReference>
<dbReference type="InterPro" id="IPR006095">
    <property type="entry name" value="Glu/Leu/Phe/Val/Trp_DH"/>
</dbReference>
<dbReference type="GO" id="GO:0004352">
    <property type="term" value="F:glutamate dehydrogenase (NAD+) activity"/>
    <property type="evidence" value="ECO:0007669"/>
    <property type="project" value="TreeGrafter"/>
</dbReference>
<reference evidence="10" key="1">
    <citation type="submission" date="2017-09" db="EMBL/GenBank/DDBJ databases">
        <title>Depth-based differentiation of microbial function through sediment-hosted aquifers and enrichment of novel symbionts in the deep terrestrial subsurface.</title>
        <authorList>
            <person name="Probst A.J."/>
            <person name="Ladd B."/>
            <person name="Jarett J.K."/>
            <person name="Geller-Mcgrath D.E."/>
            <person name="Sieber C.M.K."/>
            <person name="Emerson J.B."/>
            <person name="Anantharaman K."/>
            <person name="Thomas B.C."/>
            <person name="Malmstrom R."/>
            <person name="Stieglmeier M."/>
            <person name="Klingl A."/>
            <person name="Woyke T."/>
            <person name="Ryan C.M."/>
            <person name="Banfield J.F."/>
        </authorList>
    </citation>
    <scope>NUCLEOTIDE SEQUENCE [LARGE SCALE GENOMIC DNA]</scope>
</reference>
<feature type="binding site" evidence="5">
    <location>
        <position position="87"/>
    </location>
    <ligand>
        <name>substrate</name>
    </ligand>
</feature>
<dbReference type="InterPro" id="IPR046346">
    <property type="entry name" value="Aminoacid_DH-like_N_sf"/>
</dbReference>
<feature type="active site" description="Proton donor" evidence="4">
    <location>
        <position position="99"/>
    </location>
</feature>
<dbReference type="PROSITE" id="PS00074">
    <property type="entry name" value="GLFV_DEHYDROGENASE"/>
    <property type="match status" value="1"/>
</dbReference>
<dbReference type="Pfam" id="PF00208">
    <property type="entry name" value="ELFV_dehydrog"/>
    <property type="match status" value="1"/>
</dbReference>
<keyword evidence="5" id="KW-0520">NAD</keyword>
<feature type="binding site" evidence="5">
    <location>
        <position position="63"/>
    </location>
    <ligand>
        <name>substrate</name>
    </ligand>
</feature>
<comment type="similarity">
    <text evidence="1 3 7">Belongs to the Glu/Leu/Phe/Val dehydrogenases family.</text>
</comment>
<dbReference type="InterPro" id="IPR006096">
    <property type="entry name" value="Glu/Leu/Phe/Val/Trp_DH_C"/>
</dbReference>
<dbReference type="SUPFAM" id="SSF53223">
    <property type="entry name" value="Aminoacid dehydrogenase-like, N-terminal domain"/>
    <property type="match status" value="1"/>
</dbReference>
<dbReference type="SUPFAM" id="SSF51735">
    <property type="entry name" value="NAD(P)-binding Rossmann-fold domains"/>
    <property type="match status" value="1"/>
</dbReference>
<evidence type="ECO:0000256" key="2">
    <source>
        <dbReference type="ARBA" id="ARBA00023002"/>
    </source>
</evidence>
<dbReference type="CDD" id="cd01076">
    <property type="entry name" value="NAD_bind_1_Glu_DH"/>
    <property type="match status" value="1"/>
</dbReference>
<dbReference type="InterPro" id="IPR033524">
    <property type="entry name" value="Glu/Leu/Phe/Val_DH_AS"/>
</dbReference>
<feature type="binding site" evidence="5">
    <location>
        <position position="342"/>
    </location>
    <ligand>
        <name>substrate</name>
    </ligand>
</feature>
<organism evidence="9 10">
    <name type="scientific">Candidatus Shapirobacteria bacterium CG09_land_8_20_14_0_10_38_17</name>
    <dbReference type="NCBI Taxonomy" id="1974884"/>
    <lineage>
        <taxon>Bacteria</taxon>
        <taxon>Candidatus Shapironibacteriota</taxon>
    </lineage>
</organism>
<evidence type="ECO:0000313" key="9">
    <source>
        <dbReference type="EMBL" id="PIS14961.1"/>
    </source>
</evidence>
<feature type="binding site" evidence="5">
    <location>
        <position position="183"/>
    </location>
    <ligand>
        <name>NAD(+)</name>
        <dbReference type="ChEBI" id="CHEBI:57540"/>
    </ligand>
</feature>
<dbReference type="Gene3D" id="3.40.50.720">
    <property type="entry name" value="NAD(P)-binding Rossmann-like Domain"/>
    <property type="match status" value="1"/>
</dbReference>
<feature type="binding site" evidence="5">
    <location>
        <position position="214"/>
    </location>
    <ligand>
        <name>NAD(+)</name>
        <dbReference type="ChEBI" id="CHEBI:57540"/>
    </ligand>
</feature>
<proteinExistence type="inferred from homology"/>
<evidence type="ECO:0000256" key="4">
    <source>
        <dbReference type="PIRSR" id="PIRSR000185-1"/>
    </source>
</evidence>
<dbReference type="SMART" id="SM00839">
    <property type="entry name" value="ELFV_dehydrog"/>
    <property type="match status" value="1"/>
</dbReference>
<dbReference type="PANTHER" id="PTHR11606">
    <property type="entry name" value="GLUTAMATE DEHYDROGENASE"/>
    <property type="match status" value="1"/>
</dbReference>
<evidence type="ECO:0000256" key="6">
    <source>
        <dbReference type="PIRSR" id="PIRSR000185-3"/>
    </source>
</evidence>
<comment type="caution">
    <text evidence="9">The sequence shown here is derived from an EMBL/GenBank/DDBJ whole genome shotgun (WGS) entry which is preliminary data.</text>
</comment>
<dbReference type="InterPro" id="IPR006097">
    <property type="entry name" value="Glu/Leu/Phe/Val/Trp_DH_dimer"/>
</dbReference>
<evidence type="ECO:0000313" key="10">
    <source>
        <dbReference type="Proteomes" id="UP000231282"/>
    </source>
</evidence>
<evidence type="ECO:0000256" key="7">
    <source>
        <dbReference type="RuleBase" id="RU004417"/>
    </source>
</evidence>
<keyword evidence="2 3" id="KW-0560">Oxidoreductase</keyword>
<dbReference type="Proteomes" id="UP000231282">
    <property type="component" value="Unassembled WGS sequence"/>
</dbReference>
<dbReference type="InterPro" id="IPR036291">
    <property type="entry name" value="NAD(P)-bd_dom_sf"/>
</dbReference>